<dbReference type="Gene3D" id="2.60.120.200">
    <property type="match status" value="1"/>
</dbReference>
<protein>
    <submittedName>
        <fullName evidence="8">Beta-xylosidase</fullName>
    </submittedName>
</protein>
<comment type="caution">
    <text evidence="8">The sequence shown here is derived from an EMBL/GenBank/DDBJ whole genome shotgun (WGS) entry which is preliminary data.</text>
</comment>
<organism evidence="8 9">
    <name type="scientific">Marinilabilia salmonicolor</name>
    <dbReference type="NCBI Taxonomy" id="989"/>
    <lineage>
        <taxon>Bacteria</taxon>
        <taxon>Pseudomonadati</taxon>
        <taxon>Bacteroidota</taxon>
        <taxon>Bacteroidia</taxon>
        <taxon>Marinilabiliales</taxon>
        <taxon>Marinilabiliaceae</taxon>
        <taxon>Marinilabilia</taxon>
    </lineage>
</organism>
<dbReference type="SUPFAM" id="SSF49899">
    <property type="entry name" value="Concanavalin A-like lectins/glucanases"/>
    <property type="match status" value="1"/>
</dbReference>
<dbReference type="InterPro" id="IPR006710">
    <property type="entry name" value="Glyco_hydro_43"/>
</dbReference>
<evidence type="ECO:0000313" key="9">
    <source>
        <dbReference type="Proteomes" id="UP000252733"/>
    </source>
</evidence>
<dbReference type="Gene3D" id="2.115.10.20">
    <property type="entry name" value="Glycosyl hydrolase domain, family 43"/>
    <property type="match status" value="1"/>
</dbReference>
<dbReference type="Pfam" id="PF17851">
    <property type="entry name" value="GH43_C2"/>
    <property type="match status" value="1"/>
</dbReference>
<evidence type="ECO:0000313" key="8">
    <source>
        <dbReference type="EMBL" id="RCW33272.1"/>
    </source>
</evidence>
<keyword evidence="9" id="KW-1185">Reference proteome</keyword>
<evidence type="ECO:0000259" key="7">
    <source>
        <dbReference type="Pfam" id="PF17851"/>
    </source>
</evidence>
<dbReference type="PANTHER" id="PTHR42812">
    <property type="entry name" value="BETA-XYLOSIDASE"/>
    <property type="match status" value="1"/>
</dbReference>
<dbReference type="PANTHER" id="PTHR42812:SF12">
    <property type="entry name" value="BETA-XYLOSIDASE-RELATED"/>
    <property type="match status" value="1"/>
</dbReference>
<dbReference type="AlphaFoldDB" id="A0A2T0XCI4"/>
<name>A0A2T0XCI4_9BACT</name>
<evidence type="ECO:0000256" key="6">
    <source>
        <dbReference type="RuleBase" id="RU361187"/>
    </source>
</evidence>
<feature type="active site" description="Proton acceptor" evidence="4">
    <location>
        <position position="46"/>
    </location>
</feature>
<dbReference type="RefSeq" id="WP_106153926.1">
    <property type="nucleotide sequence ID" value="NZ_PVTS01000014.1"/>
</dbReference>
<evidence type="ECO:0000256" key="2">
    <source>
        <dbReference type="ARBA" id="ARBA00022801"/>
    </source>
</evidence>
<feature type="site" description="Important for catalytic activity, responsible for pKa modulation of the active site Glu and correct orientation of both the proton donor and substrate" evidence="5">
    <location>
        <position position="157"/>
    </location>
</feature>
<proteinExistence type="inferred from homology"/>
<dbReference type="SUPFAM" id="SSF75005">
    <property type="entry name" value="Arabinanase/levansucrase/invertase"/>
    <property type="match status" value="1"/>
</dbReference>
<sequence length="528" mass="59546">MKTHFSIIIMLISGLWLSSCSGKNQKKQQEPQITAQNPVIFADVPDISIIRVDDTYYMSSTTMHMSPGVPIMKSKDLVNWKIVNYAYDTLANNEALRLENGKNAYGKGSWASSLRFQNDTFYVSTFSATSGKTHIYKTRDIENGPWEAITFEPVLHDNSLFFDDDGKVYLIYGGGDIRIVELKEDLSGVKPDGINQVIVPDAGKVAAEDLMLHAEGSQVIKHNGKYYIFNITWPQGGMRTVVVHRADQITGPYEGKVALQDRGIAQGSIIDTPEGDWYAYMFRDYGSVGRMPYIMPMKWEDGWPVLGIDGKVPDTLDIAVQNIGASGIVTSDDFDGDKLPLAWQWNHNPDDRYWSLTEREGFLRMTNGRIDDNVEQTRNTLTQRTFGPVSSASTLLEVKGMKDGDIAGLVALQKRYGFVGVKMENNSKSIVMVSAETEEPVELETIPLEQDKAWLKIDCDFRNRTDKARFYYSLNGNEWKKIGEPLQMAYSLPQHFMGYRFGLFSFATEKTGGYVDFDYYTIGDEITE</sequence>
<evidence type="ECO:0000256" key="1">
    <source>
        <dbReference type="ARBA" id="ARBA00009865"/>
    </source>
</evidence>
<evidence type="ECO:0000256" key="5">
    <source>
        <dbReference type="PIRSR" id="PIRSR606710-2"/>
    </source>
</evidence>
<gene>
    <name evidence="8" type="ORF">DFO77_11337</name>
</gene>
<dbReference type="GO" id="GO:0004553">
    <property type="term" value="F:hydrolase activity, hydrolyzing O-glycosyl compounds"/>
    <property type="evidence" value="ECO:0007669"/>
    <property type="project" value="InterPro"/>
</dbReference>
<dbReference type="InterPro" id="IPR041542">
    <property type="entry name" value="GH43_C2"/>
</dbReference>
<evidence type="ECO:0000256" key="4">
    <source>
        <dbReference type="PIRSR" id="PIRSR606710-1"/>
    </source>
</evidence>
<dbReference type="Proteomes" id="UP000252733">
    <property type="component" value="Unassembled WGS sequence"/>
</dbReference>
<keyword evidence="2 6" id="KW-0378">Hydrolase</keyword>
<keyword evidence="3 6" id="KW-0326">Glycosidase</keyword>
<dbReference type="EMBL" id="QPIZ01000013">
    <property type="protein sequence ID" value="RCW33272.1"/>
    <property type="molecule type" value="Genomic_DNA"/>
</dbReference>
<dbReference type="GO" id="GO:0005975">
    <property type="term" value="P:carbohydrate metabolic process"/>
    <property type="evidence" value="ECO:0007669"/>
    <property type="project" value="InterPro"/>
</dbReference>
<reference evidence="8 9" key="1">
    <citation type="submission" date="2018-07" db="EMBL/GenBank/DDBJ databases">
        <title>Freshwater and sediment microbial communities from various areas in North America, analyzing microbe dynamics in response to fracking.</title>
        <authorList>
            <person name="Lamendella R."/>
        </authorList>
    </citation>
    <scope>NUCLEOTIDE SEQUENCE [LARGE SCALE GENOMIC DNA]</scope>
    <source>
        <strain evidence="8 9">160A</strain>
    </source>
</reference>
<accession>A0A2T0XCI4</accession>
<dbReference type="STRING" id="1168289.GCA_000259075_01264"/>
<feature type="active site" description="Proton donor" evidence="4">
    <location>
        <position position="215"/>
    </location>
</feature>
<evidence type="ECO:0000256" key="3">
    <source>
        <dbReference type="ARBA" id="ARBA00023295"/>
    </source>
</evidence>
<dbReference type="InterPro" id="IPR023296">
    <property type="entry name" value="Glyco_hydro_beta-prop_sf"/>
</dbReference>
<feature type="domain" description="Beta-xylosidase C-terminal Concanavalin A-like" evidence="7">
    <location>
        <begin position="331"/>
        <end position="521"/>
    </location>
</feature>
<comment type="similarity">
    <text evidence="1 6">Belongs to the glycosyl hydrolase 43 family.</text>
</comment>
<dbReference type="CDD" id="cd09001">
    <property type="entry name" value="GH43_FsAxh1-like"/>
    <property type="match status" value="1"/>
</dbReference>
<dbReference type="Pfam" id="PF04616">
    <property type="entry name" value="Glyco_hydro_43"/>
    <property type="match status" value="1"/>
</dbReference>
<dbReference type="InterPro" id="IPR051795">
    <property type="entry name" value="Glycosyl_Hydrlase_43"/>
</dbReference>
<dbReference type="PROSITE" id="PS51257">
    <property type="entry name" value="PROKAR_LIPOPROTEIN"/>
    <property type="match status" value="1"/>
</dbReference>
<dbReference type="OrthoDB" id="9801455at2"/>
<dbReference type="InterPro" id="IPR013320">
    <property type="entry name" value="ConA-like_dom_sf"/>
</dbReference>